<sequence length="134" mass="14936">MDLRKVMENELKSIVVPVLRAAGFTGSLPHFRRLATERMELLTFQFDRHGGGFVIEAAWCEPDGVVTSWGKAIPATKVTAHDLHPNLRLRIKAKEGSGTDCWFRYDQGQTKDCAQSVLASLPKAEQWWASGGHT</sequence>
<accession>A0ABV3QCH9</accession>
<protein>
    <submittedName>
        <fullName evidence="1">DUF4304 domain-containing protein</fullName>
    </submittedName>
</protein>
<dbReference type="RefSeq" id="WP_367853621.1">
    <property type="nucleotide sequence ID" value="NZ_JBFOHK010000002.1"/>
</dbReference>
<name>A0ABV3QCH9_9GAMM</name>
<gene>
    <name evidence="1" type="ORF">ABQJ54_07215</name>
</gene>
<evidence type="ECO:0000313" key="1">
    <source>
        <dbReference type="EMBL" id="MEW9571535.1"/>
    </source>
</evidence>
<proteinExistence type="predicted"/>
<dbReference type="Proteomes" id="UP001556220">
    <property type="component" value="Unassembled WGS sequence"/>
</dbReference>
<keyword evidence="2" id="KW-1185">Reference proteome</keyword>
<organism evidence="1 2">
    <name type="scientific">Rhodanobacter lycopersici</name>
    <dbReference type="NCBI Taxonomy" id="3162487"/>
    <lineage>
        <taxon>Bacteria</taxon>
        <taxon>Pseudomonadati</taxon>
        <taxon>Pseudomonadota</taxon>
        <taxon>Gammaproteobacteria</taxon>
        <taxon>Lysobacterales</taxon>
        <taxon>Rhodanobacteraceae</taxon>
        <taxon>Rhodanobacter</taxon>
    </lineage>
</organism>
<dbReference type="InterPro" id="IPR025412">
    <property type="entry name" value="DUF4304"/>
</dbReference>
<reference evidence="1 2" key="1">
    <citation type="submission" date="2024-06" db="EMBL/GenBank/DDBJ databases">
        <authorList>
            <person name="Woo H."/>
        </authorList>
    </citation>
    <scope>NUCLEOTIDE SEQUENCE [LARGE SCALE GENOMIC DNA]</scope>
    <source>
        <strain evidence="1 2">Si-c</strain>
    </source>
</reference>
<dbReference type="Pfam" id="PF14137">
    <property type="entry name" value="DUF4304"/>
    <property type="match status" value="1"/>
</dbReference>
<comment type="caution">
    <text evidence="1">The sequence shown here is derived from an EMBL/GenBank/DDBJ whole genome shotgun (WGS) entry which is preliminary data.</text>
</comment>
<dbReference type="EMBL" id="JBFOHK010000002">
    <property type="protein sequence ID" value="MEW9571535.1"/>
    <property type="molecule type" value="Genomic_DNA"/>
</dbReference>
<evidence type="ECO:0000313" key="2">
    <source>
        <dbReference type="Proteomes" id="UP001556220"/>
    </source>
</evidence>